<dbReference type="Proteomes" id="UP001160483">
    <property type="component" value="Unassembled WGS sequence"/>
</dbReference>
<name>A0AAU9L0R3_9STRA</name>
<accession>A0AAU9L0R3</accession>
<dbReference type="AlphaFoldDB" id="A0AAU9L0R3"/>
<evidence type="ECO:0000313" key="2">
    <source>
        <dbReference type="Proteomes" id="UP001160483"/>
    </source>
</evidence>
<protein>
    <recommendedName>
        <fullName evidence="3">Secreted protein</fullName>
    </recommendedName>
</protein>
<dbReference type="EMBL" id="CAKKTJ010000199">
    <property type="protein sequence ID" value="CAH0477897.1"/>
    <property type="molecule type" value="Genomic_DNA"/>
</dbReference>
<reference evidence="1" key="1">
    <citation type="submission" date="2021-11" db="EMBL/GenBank/DDBJ databases">
        <authorList>
            <person name="Islam A."/>
            <person name="Islam S."/>
            <person name="Flora M.S."/>
            <person name="Rahman M."/>
            <person name="Ziaur R.M."/>
            <person name="Epstein J.H."/>
            <person name="Hassan M."/>
            <person name="Klassen M."/>
            <person name="Woodard K."/>
            <person name="Webb A."/>
            <person name="Webby R.J."/>
            <person name="El Zowalaty M.E."/>
        </authorList>
    </citation>
    <scope>NUCLEOTIDE SEQUENCE</scope>
    <source>
        <strain evidence="1">Pbs3</strain>
    </source>
</reference>
<evidence type="ECO:0000313" key="1">
    <source>
        <dbReference type="EMBL" id="CAH0477897.1"/>
    </source>
</evidence>
<organism evidence="1 2">
    <name type="scientific">Peronospora belbahrii</name>
    <dbReference type="NCBI Taxonomy" id="622444"/>
    <lineage>
        <taxon>Eukaryota</taxon>
        <taxon>Sar</taxon>
        <taxon>Stramenopiles</taxon>
        <taxon>Oomycota</taxon>
        <taxon>Peronosporomycetes</taxon>
        <taxon>Peronosporales</taxon>
        <taxon>Peronosporaceae</taxon>
        <taxon>Peronospora</taxon>
    </lineage>
</organism>
<gene>
    <name evidence="1" type="ORF">PBS003_LOCUS4622</name>
</gene>
<sequence>MGLMRFFGRLGYGLYCCIVAGIDRCRNGEVRENRQFFLVTRKVFGDKSFTLSLLETVISTHRYIHTDLSCLRLR</sequence>
<evidence type="ECO:0008006" key="3">
    <source>
        <dbReference type="Google" id="ProtNLM"/>
    </source>
</evidence>
<comment type="caution">
    <text evidence="1">The sequence shown here is derived from an EMBL/GenBank/DDBJ whole genome shotgun (WGS) entry which is preliminary data.</text>
</comment>
<proteinExistence type="predicted"/>